<evidence type="ECO:0000313" key="4">
    <source>
        <dbReference type="Proteomes" id="UP001169027"/>
    </source>
</evidence>
<dbReference type="PIRSF" id="PIRSF002741">
    <property type="entry name" value="MppA"/>
    <property type="match status" value="1"/>
</dbReference>
<dbReference type="Pfam" id="PF00496">
    <property type="entry name" value="SBP_bac_5"/>
    <property type="match status" value="1"/>
</dbReference>
<gene>
    <name evidence="3" type="ORF">Q2T77_23135</name>
</gene>
<organism evidence="3 4">
    <name type="scientific">Variovorax ginsengisoli</name>
    <dbReference type="NCBI Taxonomy" id="363844"/>
    <lineage>
        <taxon>Bacteria</taxon>
        <taxon>Pseudomonadati</taxon>
        <taxon>Pseudomonadota</taxon>
        <taxon>Betaproteobacteria</taxon>
        <taxon>Burkholderiales</taxon>
        <taxon>Comamonadaceae</taxon>
        <taxon>Variovorax</taxon>
    </lineage>
</organism>
<dbReference type="InterPro" id="IPR000914">
    <property type="entry name" value="SBP_5_dom"/>
</dbReference>
<sequence length="614" mass="69617">MRIWLVGWWVALTMPVWAAQGLGMGYEPKYPDSFKHFDYVNPDAPKGGHLTLSASGSFDKLNPFTLKGTPPAGMGYSSNGFVFAEYGLVFDSLMTPSEDEPFSNYGLLAEDVLVAPDQMSVTFRLNPKARFSDNTPVLAQDVKHSFDTLMSQQAGPTFRSYWSDIKAAVVIDDRRIRFEFKRRNSELHMIIGQMPVFSRAWGRGKPFDQVVDEPPVASGPYVVDKVDPGKSISYRRRPDYWAADLPVRKGMFNFDKVSYQYFRDRLGEEESIKVGALDALEETSITAWVRRYKGRRFDSGEIVKTEISHRRFTGMRGLAVNLRQPRFADIRVRQALALAFDFDWLNQRLFYGRRARTMSYFQNSDDLMARPELGPDERALIARLVHRQDYLRIVQGPLPRPAATGDTPEGLRRNLVEAQALLKAAGWSYRDGALRDGDGKPFVIEIDIADRSSEPVLAPYARNLGKLGISLQYRLRDAALIKKRLDDFDFDMALQILGGSSSPGNELYDDLGSKSAAERGSQNFSGISDPVIDELIDIIVKSPDRASLATAVRLLDRFLLHQHYVVPLYYGKQYYMVHKRNLRRPDAELPQRLLAGSALLTTWWMDPPKIGERD</sequence>
<dbReference type="EMBL" id="JAUKVY010000018">
    <property type="protein sequence ID" value="MDO1535194.1"/>
    <property type="molecule type" value="Genomic_DNA"/>
</dbReference>
<dbReference type="RefSeq" id="WP_301812895.1">
    <property type="nucleotide sequence ID" value="NZ_JAUJZH010000018.1"/>
</dbReference>
<dbReference type="Gene3D" id="3.10.105.10">
    <property type="entry name" value="Dipeptide-binding Protein, Domain 3"/>
    <property type="match status" value="1"/>
</dbReference>
<dbReference type="Proteomes" id="UP001169027">
    <property type="component" value="Unassembled WGS sequence"/>
</dbReference>
<proteinExistence type="predicted"/>
<protein>
    <submittedName>
        <fullName evidence="3">Extracellular solute-binding protein</fullName>
    </submittedName>
</protein>
<dbReference type="CDD" id="cd08497">
    <property type="entry name" value="MbnE-like"/>
    <property type="match status" value="1"/>
</dbReference>
<dbReference type="PANTHER" id="PTHR30290">
    <property type="entry name" value="PERIPLASMIC BINDING COMPONENT OF ABC TRANSPORTER"/>
    <property type="match status" value="1"/>
</dbReference>
<reference evidence="3" key="1">
    <citation type="submission" date="2023-06" db="EMBL/GenBank/DDBJ databases">
        <authorList>
            <person name="Jiang Y."/>
            <person name="Liu Q."/>
        </authorList>
    </citation>
    <scope>NUCLEOTIDE SEQUENCE</scope>
    <source>
        <strain evidence="3">CGMCC 1.12090</strain>
    </source>
</reference>
<dbReference type="InterPro" id="IPR039424">
    <property type="entry name" value="SBP_5"/>
</dbReference>
<dbReference type="Gene3D" id="3.40.190.10">
    <property type="entry name" value="Periplasmic binding protein-like II"/>
    <property type="match status" value="1"/>
</dbReference>
<evidence type="ECO:0000256" key="1">
    <source>
        <dbReference type="ARBA" id="ARBA00022729"/>
    </source>
</evidence>
<dbReference type="InterPro" id="IPR030678">
    <property type="entry name" value="Peptide/Ni-bd"/>
</dbReference>
<dbReference type="PANTHER" id="PTHR30290:SF64">
    <property type="entry name" value="ABC TRANSPORTER PERIPLASMIC BINDING PROTEIN"/>
    <property type="match status" value="1"/>
</dbReference>
<feature type="domain" description="Solute-binding protein family 5" evidence="2">
    <location>
        <begin position="106"/>
        <end position="515"/>
    </location>
</feature>
<dbReference type="SUPFAM" id="SSF53850">
    <property type="entry name" value="Periplasmic binding protein-like II"/>
    <property type="match status" value="1"/>
</dbReference>
<keyword evidence="1" id="KW-0732">Signal</keyword>
<name>A0ABT8S8H5_9BURK</name>
<accession>A0ABT8S8H5</accession>
<keyword evidence="4" id="KW-1185">Reference proteome</keyword>
<comment type="caution">
    <text evidence="3">The sequence shown here is derived from an EMBL/GenBank/DDBJ whole genome shotgun (WGS) entry which is preliminary data.</text>
</comment>
<evidence type="ECO:0000313" key="3">
    <source>
        <dbReference type="EMBL" id="MDO1535194.1"/>
    </source>
</evidence>
<evidence type="ECO:0000259" key="2">
    <source>
        <dbReference type="Pfam" id="PF00496"/>
    </source>
</evidence>